<dbReference type="Proteomes" id="UP000813462">
    <property type="component" value="Unassembled WGS sequence"/>
</dbReference>
<feature type="compositionally biased region" description="Low complexity" evidence="1">
    <location>
        <begin position="79"/>
        <end position="94"/>
    </location>
</feature>
<proteinExistence type="predicted"/>
<reference evidence="2" key="1">
    <citation type="journal article" date="2021" name="Front. Plant Sci.">
        <title>Chromosome-Scale Genome Assembly for Chinese Sour Jujube and Insights Into Its Genome Evolution and Domestication Signature.</title>
        <authorList>
            <person name="Shen L.-Y."/>
            <person name="Luo H."/>
            <person name="Wang X.-L."/>
            <person name="Wang X.-M."/>
            <person name="Qiu X.-J."/>
            <person name="Liu H."/>
            <person name="Zhou S.-S."/>
            <person name="Jia K.-H."/>
            <person name="Nie S."/>
            <person name="Bao Y.-T."/>
            <person name="Zhang R.-G."/>
            <person name="Yun Q.-Z."/>
            <person name="Chai Y.-H."/>
            <person name="Lu J.-Y."/>
            <person name="Li Y."/>
            <person name="Zhao S.-W."/>
            <person name="Mao J.-F."/>
            <person name="Jia S.-G."/>
            <person name="Mao Y.-M."/>
        </authorList>
    </citation>
    <scope>NUCLEOTIDE SEQUENCE</scope>
    <source>
        <strain evidence="2">AT0</strain>
        <tissue evidence="2">Leaf</tissue>
    </source>
</reference>
<dbReference type="AlphaFoldDB" id="A0A978U9X6"/>
<dbReference type="EMBL" id="JAEACU010000098">
    <property type="protein sequence ID" value="KAH7511450.1"/>
    <property type="molecule type" value="Genomic_DNA"/>
</dbReference>
<accession>A0A978U9X6</accession>
<feature type="region of interest" description="Disordered" evidence="1">
    <location>
        <begin position="15"/>
        <end position="110"/>
    </location>
</feature>
<evidence type="ECO:0000313" key="3">
    <source>
        <dbReference type="Proteomes" id="UP000813462"/>
    </source>
</evidence>
<feature type="compositionally biased region" description="Basic and acidic residues" evidence="1">
    <location>
        <begin position="57"/>
        <end position="74"/>
    </location>
</feature>
<protein>
    <submittedName>
        <fullName evidence="2">Uncharacterized protein</fullName>
    </submittedName>
</protein>
<organism evidence="2 3">
    <name type="scientific">Ziziphus jujuba var. spinosa</name>
    <dbReference type="NCBI Taxonomy" id="714518"/>
    <lineage>
        <taxon>Eukaryota</taxon>
        <taxon>Viridiplantae</taxon>
        <taxon>Streptophyta</taxon>
        <taxon>Embryophyta</taxon>
        <taxon>Tracheophyta</taxon>
        <taxon>Spermatophyta</taxon>
        <taxon>Magnoliopsida</taxon>
        <taxon>eudicotyledons</taxon>
        <taxon>Gunneridae</taxon>
        <taxon>Pentapetalae</taxon>
        <taxon>rosids</taxon>
        <taxon>fabids</taxon>
        <taxon>Rosales</taxon>
        <taxon>Rhamnaceae</taxon>
        <taxon>Paliureae</taxon>
        <taxon>Ziziphus</taxon>
    </lineage>
</organism>
<gene>
    <name evidence="2" type="ORF">FEM48_ZijujUnG0013400</name>
</gene>
<evidence type="ECO:0000313" key="2">
    <source>
        <dbReference type="EMBL" id="KAH7511450.1"/>
    </source>
</evidence>
<name>A0A978U9X6_ZIZJJ</name>
<evidence type="ECO:0000256" key="1">
    <source>
        <dbReference type="SAM" id="MobiDB-lite"/>
    </source>
</evidence>
<sequence length="491" mass="54275">MLDLPIFIPLVIASSDSSDSEEEGTASNSTMGIYRGPPLAREPDGGELMAAVQPFLRQRETNLLENPADRERAAPQHPSQSSSSTSSESVHSSSIGEEGALNPSGGAEAEAAGAPIPAFRAAHHNEEADLSVRINRLEGLLGYLIVERQEPGGYLREVKESLTSAAEEGESEYLRCLEFEKFELSVREDKQVAQDLLFDFLLKEPNLGELVEISPSRDKNIREEAYDFLEEKIKDFEPCPTCISYLAEEASDRLEFLPSWDSMDQDLLSLYGQYRSTLVDHMDVEKASDFDELETSLFHFYLPSSYLCFGDDTSSCEAQMTISSSRDMGANPISESVGVAFDVGPAHPYIVRSSLVKVPKASEFSSSPAFSFPAVPFHVRSRRAFSSPSTFEQVAVFARTKAGIFAPVLRRMKLLDRRKRDFSKAVLKAYSNYFSCSQSCLWECPYDRIKLVFISGKVRVQARLQLFFKAGGVVFIASDGSGNSTSDLANP</sequence>
<comment type="caution">
    <text evidence="2">The sequence shown here is derived from an EMBL/GenBank/DDBJ whole genome shotgun (WGS) entry which is preliminary data.</text>
</comment>